<dbReference type="AlphaFoldDB" id="G8U0V1"/>
<comment type="similarity">
    <text evidence="2">Belongs to the autoinducer-2 exporter (AI-2E) (TC 2.A.86) family.</text>
</comment>
<protein>
    <submittedName>
        <fullName evidence="7">Sporulation integral membrane protein YtvI</fullName>
    </submittedName>
</protein>
<dbReference type="STRING" id="679936.Sulac_1912"/>
<gene>
    <name evidence="7" type="ordered locus">Sulac_1912</name>
</gene>
<accession>G8U0V1</accession>
<feature type="transmembrane region" description="Helical" evidence="6">
    <location>
        <begin position="63"/>
        <end position="88"/>
    </location>
</feature>
<evidence type="ECO:0000256" key="5">
    <source>
        <dbReference type="ARBA" id="ARBA00023136"/>
    </source>
</evidence>
<evidence type="ECO:0000256" key="4">
    <source>
        <dbReference type="ARBA" id="ARBA00022989"/>
    </source>
</evidence>
<feature type="transmembrane region" description="Helical" evidence="6">
    <location>
        <begin position="33"/>
        <end position="51"/>
    </location>
</feature>
<feature type="transmembrane region" description="Helical" evidence="6">
    <location>
        <begin position="214"/>
        <end position="231"/>
    </location>
</feature>
<feature type="transmembrane region" description="Helical" evidence="6">
    <location>
        <begin position="237"/>
        <end position="261"/>
    </location>
</feature>
<evidence type="ECO:0000256" key="2">
    <source>
        <dbReference type="ARBA" id="ARBA00009773"/>
    </source>
</evidence>
<feature type="transmembrane region" description="Helical" evidence="6">
    <location>
        <begin position="311"/>
        <end position="333"/>
    </location>
</feature>
<dbReference type="InterPro" id="IPR014227">
    <property type="entry name" value="YtvI-like"/>
</dbReference>
<dbReference type="KEGG" id="sap:Sulac_1912"/>
<feature type="transmembrane region" description="Helical" evidence="6">
    <location>
        <begin position="9"/>
        <end position="27"/>
    </location>
</feature>
<dbReference type="HOGENOM" id="CLU_031275_2_0_9"/>
<dbReference type="PATRIC" id="fig|679936.5.peg.1977"/>
<feature type="transmembrane region" description="Helical" evidence="6">
    <location>
        <begin position="273"/>
        <end position="291"/>
    </location>
</feature>
<dbReference type="PANTHER" id="PTHR21716">
    <property type="entry name" value="TRANSMEMBRANE PROTEIN"/>
    <property type="match status" value="1"/>
</dbReference>
<dbReference type="InterPro" id="IPR002549">
    <property type="entry name" value="AI-2E-like"/>
</dbReference>
<evidence type="ECO:0000313" key="8">
    <source>
        <dbReference type="Proteomes" id="UP000005439"/>
    </source>
</evidence>
<feature type="transmembrane region" description="Helical" evidence="6">
    <location>
        <begin position="158"/>
        <end position="175"/>
    </location>
</feature>
<dbReference type="Proteomes" id="UP000005439">
    <property type="component" value="Chromosome"/>
</dbReference>
<dbReference type="EMBL" id="CP003179">
    <property type="protein sequence ID" value="AEW05404.1"/>
    <property type="molecule type" value="Genomic_DNA"/>
</dbReference>
<keyword evidence="8" id="KW-1185">Reference proteome</keyword>
<comment type="subcellular location">
    <subcellularLocation>
        <location evidence="1">Membrane</location>
        <topology evidence="1">Multi-pass membrane protein</topology>
    </subcellularLocation>
</comment>
<dbReference type="GO" id="GO:0055085">
    <property type="term" value="P:transmembrane transport"/>
    <property type="evidence" value="ECO:0007669"/>
    <property type="project" value="TreeGrafter"/>
</dbReference>
<dbReference type="NCBIfam" id="TIGR02872">
    <property type="entry name" value="spore_ytvI"/>
    <property type="match status" value="1"/>
</dbReference>
<evidence type="ECO:0000256" key="1">
    <source>
        <dbReference type="ARBA" id="ARBA00004141"/>
    </source>
</evidence>
<proteinExistence type="inferred from homology"/>
<reference evidence="7 8" key="2">
    <citation type="journal article" date="2012" name="Stand. Genomic Sci.">
        <title>Complete genome sequence of the moderately thermophilic mineral-sulfide-oxidizing firmicute Sulfobacillus acidophilus type strain (NAL(T)).</title>
        <authorList>
            <person name="Anderson I."/>
            <person name="Chertkov O."/>
            <person name="Chen A."/>
            <person name="Saunders E."/>
            <person name="Lapidus A."/>
            <person name="Nolan M."/>
            <person name="Lucas S."/>
            <person name="Hammon N."/>
            <person name="Deshpande S."/>
            <person name="Cheng J.F."/>
            <person name="Han C."/>
            <person name="Tapia R."/>
            <person name="Goodwin L.A."/>
            <person name="Pitluck S."/>
            <person name="Liolios K."/>
            <person name="Pagani I."/>
            <person name="Ivanova N."/>
            <person name="Mikhailova N."/>
            <person name="Pati A."/>
            <person name="Palaniappan K."/>
            <person name="Land M."/>
            <person name="Pan C."/>
            <person name="Rohde M."/>
            <person name="Pukall R."/>
            <person name="Goker M."/>
            <person name="Detter J.C."/>
            <person name="Woyke T."/>
            <person name="Bristow J."/>
            <person name="Eisen J.A."/>
            <person name="Markowitz V."/>
            <person name="Hugenholtz P."/>
            <person name="Kyrpides N.C."/>
            <person name="Klenk H.P."/>
            <person name="Mavromatis K."/>
        </authorList>
    </citation>
    <scope>NUCLEOTIDE SEQUENCE [LARGE SCALE GENOMIC DNA]</scope>
    <source>
        <strain evidence="8">ATCC 700253 / DSM 10332 / NAL</strain>
    </source>
</reference>
<organism evidence="7 8">
    <name type="scientific">Sulfobacillus acidophilus (strain ATCC 700253 / DSM 10332 / NAL)</name>
    <dbReference type="NCBI Taxonomy" id="679936"/>
    <lineage>
        <taxon>Bacteria</taxon>
        <taxon>Bacillati</taxon>
        <taxon>Bacillota</taxon>
        <taxon>Clostridia</taxon>
        <taxon>Eubacteriales</taxon>
        <taxon>Clostridiales Family XVII. Incertae Sedis</taxon>
        <taxon>Sulfobacillus</taxon>
    </lineage>
</organism>
<keyword evidence="4 6" id="KW-1133">Transmembrane helix</keyword>
<dbReference type="PANTHER" id="PTHR21716:SF68">
    <property type="entry name" value="TRANSPORT PROTEIN YTVI-RELATED"/>
    <property type="match status" value="1"/>
</dbReference>
<dbReference type="GO" id="GO:0016020">
    <property type="term" value="C:membrane"/>
    <property type="evidence" value="ECO:0007669"/>
    <property type="project" value="UniProtKB-SubCell"/>
</dbReference>
<dbReference type="Pfam" id="PF01594">
    <property type="entry name" value="AI-2E_transport"/>
    <property type="match status" value="1"/>
</dbReference>
<evidence type="ECO:0000256" key="3">
    <source>
        <dbReference type="ARBA" id="ARBA00022692"/>
    </source>
</evidence>
<keyword evidence="3 6" id="KW-0812">Transmembrane</keyword>
<keyword evidence="5 6" id="KW-0472">Membrane</keyword>
<sequence>MPKNDVQAWFMRLTGWGFLVGLIYGFWRWCAGYLIPFLIAAVLALALEPVVRGLARHGLSRTYASLVAVLGVFVTGLGLVASVLTLLLTELVELSRDLPRYWVQGQEDVDKYIQRWTDLRNELGLRPGVLNNELHALYRGLTTIIHRVLTGLLQVPDVALMVGITALATFFMLRDRHRLAKAWRRLLPRSLEARLSPAIEATVRGLFGFLRAQLALVALSTTATTLGLMLIRAPYAVLIGLVAGLLDLVPFLGPTAVIVPWSGLALVTGHAGLAVRLLLVLLGVVTLRQTVEPRLVGGITGLHPLVVLFSLYVGVKMFGAAGFVVGPVTAIGLKAMSQSRHATTPTRPTH</sequence>
<evidence type="ECO:0000256" key="6">
    <source>
        <dbReference type="SAM" id="Phobius"/>
    </source>
</evidence>
<reference evidence="8" key="1">
    <citation type="submission" date="2011-12" db="EMBL/GenBank/DDBJ databases">
        <title>The complete genome of chromosome of Sulfobacillus acidophilus DSM 10332.</title>
        <authorList>
            <person name="Lucas S."/>
            <person name="Han J."/>
            <person name="Lapidus A."/>
            <person name="Bruce D."/>
            <person name="Goodwin L."/>
            <person name="Pitluck S."/>
            <person name="Peters L."/>
            <person name="Kyrpides N."/>
            <person name="Mavromatis K."/>
            <person name="Ivanova N."/>
            <person name="Mikhailova N."/>
            <person name="Chertkov O."/>
            <person name="Saunders E."/>
            <person name="Detter J.C."/>
            <person name="Tapia R."/>
            <person name="Han C."/>
            <person name="Land M."/>
            <person name="Hauser L."/>
            <person name="Markowitz V."/>
            <person name="Cheng J.-F."/>
            <person name="Hugenholtz P."/>
            <person name="Woyke T."/>
            <person name="Wu D."/>
            <person name="Pukall R."/>
            <person name="Gehrich-Schroeter G."/>
            <person name="Schneider S."/>
            <person name="Klenk H.-P."/>
            <person name="Eisen J.A."/>
        </authorList>
    </citation>
    <scope>NUCLEOTIDE SEQUENCE [LARGE SCALE GENOMIC DNA]</scope>
    <source>
        <strain evidence="8">ATCC 700253 / DSM 10332 / NAL</strain>
    </source>
</reference>
<name>G8U0V1_SULAD</name>
<evidence type="ECO:0000313" key="7">
    <source>
        <dbReference type="EMBL" id="AEW05404.1"/>
    </source>
</evidence>